<gene>
    <name evidence="1" type="ORF">SAMN06297251_109115</name>
</gene>
<sequence>MRDGCGARGAAPVFRFFGSRRCPHHGSFARHAAIIRAEIFRKSAGFIDKARGKTGTPVWTGGMEPDQLAELRVADATPAGVETSPWTQ</sequence>
<organism evidence="1 2">
    <name type="scientific">Fulvimarina manganoxydans</name>
    <dbReference type="NCBI Taxonomy" id="937218"/>
    <lineage>
        <taxon>Bacteria</taxon>
        <taxon>Pseudomonadati</taxon>
        <taxon>Pseudomonadota</taxon>
        <taxon>Alphaproteobacteria</taxon>
        <taxon>Hyphomicrobiales</taxon>
        <taxon>Aurantimonadaceae</taxon>
        <taxon>Fulvimarina</taxon>
    </lineage>
</organism>
<reference evidence="1 2" key="1">
    <citation type="submission" date="2017-04" db="EMBL/GenBank/DDBJ databases">
        <authorList>
            <person name="Afonso C.L."/>
            <person name="Miller P.J."/>
            <person name="Scott M.A."/>
            <person name="Spackman E."/>
            <person name="Goraichik I."/>
            <person name="Dimitrov K.M."/>
            <person name="Suarez D.L."/>
            <person name="Swayne D.E."/>
        </authorList>
    </citation>
    <scope>NUCLEOTIDE SEQUENCE [LARGE SCALE GENOMIC DNA]</scope>
    <source>
        <strain evidence="1 2">CGMCC 1.10972</strain>
    </source>
</reference>
<dbReference type="Proteomes" id="UP000192656">
    <property type="component" value="Unassembled WGS sequence"/>
</dbReference>
<protein>
    <submittedName>
        <fullName evidence="1">Uncharacterized protein</fullName>
    </submittedName>
</protein>
<name>A0A1W2CD83_9HYPH</name>
<accession>A0A1W2CD83</accession>
<proteinExistence type="predicted"/>
<dbReference type="STRING" id="937218.SAMN06297251_109115"/>
<evidence type="ECO:0000313" key="1">
    <source>
        <dbReference type="EMBL" id="SMC83140.1"/>
    </source>
</evidence>
<keyword evidence="2" id="KW-1185">Reference proteome</keyword>
<dbReference type="EMBL" id="FWXR01000009">
    <property type="protein sequence ID" value="SMC83140.1"/>
    <property type="molecule type" value="Genomic_DNA"/>
</dbReference>
<dbReference type="AlphaFoldDB" id="A0A1W2CD83"/>
<evidence type="ECO:0000313" key="2">
    <source>
        <dbReference type="Proteomes" id="UP000192656"/>
    </source>
</evidence>